<keyword evidence="2" id="KW-1185">Reference proteome</keyword>
<reference evidence="1 2" key="1">
    <citation type="submission" date="2020-11" db="EMBL/GenBank/DDBJ databases">
        <title>genome sequence of strain KACC 18849.</title>
        <authorList>
            <person name="Gao J."/>
            <person name="Zhang X."/>
        </authorList>
    </citation>
    <scope>NUCLEOTIDE SEQUENCE [LARGE SCALE GENOMIC DNA]</scope>
    <source>
        <strain evidence="1 2">KACC 18849</strain>
    </source>
</reference>
<sequence>MRDETLVLIGAGQFTFRGSAENSPSVLELLRIAAKCAVAGSRLRGMVLARLQALVVVAFGGEAASGVSGPPRSCLLKHLAARAA</sequence>
<dbReference type="EMBL" id="JADWOX010000002">
    <property type="protein sequence ID" value="MBI1683089.1"/>
    <property type="molecule type" value="Genomic_DNA"/>
</dbReference>
<comment type="caution">
    <text evidence="1">The sequence shown here is derived from an EMBL/GenBank/DDBJ whole genome shotgun (WGS) entry which is preliminary data.</text>
</comment>
<dbReference type="Proteomes" id="UP000639859">
    <property type="component" value="Unassembled WGS sequence"/>
</dbReference>
<evidence type="ECO:0000313" key="2">
    <source>
        <dbReference type="Proteomes" id="UP000639859"/>
    </source>
</evidence>
<evidence type="ECO:0000313" key="1">
    <source>
        <dbReference type="EMBL" id="MBI1683089.1"/>
    </source>
</evidence>
<protein>
    <submittedName>
        <fullName evidence="1">Uncharacterized protein</fullName>
    </submittedName>
</protein>
<name>A0ABS0STY7_9CAUL</name>
<dbReference type="RefSeq" id="WP_198575023.1">
    <property type="nucleotide sequence ID" value="NZ_JADWOX010000002.1"/>
</dbReference>
<proteinExistence type="predicted"/>
<accession>A0ABS0STY7</accession>
<gene>
    <name evidence="1" type="ORF">I4Q42_05340</name>
</gene>
<organism evidence="1 2">
    <name type="scientific">Caulobacter hibisci</name>
    <dbReference type="NCBI Taxonomy" id="2035993"/>
    <lineage>
        <taxon>Bacteria</taxon>
        <taxon>Pseudomonadati</taxon>
        <taxon>Pseudomonadota</taxon>
        <taxon>Alphaproteobacteria</taxon>
        <taxon>Caulobacterales</taxon>
        <taxon>Caulobacteraceae</taxon>
        <taxon>Caulobacter</taxon>
    </lineage>
</organism>